<protein>
    <recommendedName>
        <fullName evidence="4">Lipocalin-like domain-containing protein</fullName>
    </recommendedName>
</protein>
<evidence type="ECO:0000313" key="3">
    <source>
        <dbReference type="Proteomes" id="UP000474296"/>
    </source>
</evidence>
<comment type="caution">
    <text evidence="2">The sequence shown here is derived from an EMBL/GenBank/DDBJ whole genome shotgun (WGS) entry which is preliminary data.</text>
</comment>
<keyword evidence="3" id="KW-1185">Reference proteome</keyword>
<reference evidence="2 3" key="1">
    <citation type="submission" date="2020-01" db="EMBL/GenBank/DDBJ databases">
        <title>Spongiivirga citrea KCTC 32990T.</title>
        <authorList>
            <person name="Wang G."/>
        </authorList>
    </citation>
    <scope>NUCLEOTIDE SEQUENCE [LARGE SCALE GENOMIC DNA]</scope>
    <source>
        <strain evidence="2 3">KCTC 32990</strain>
    </source>
</reference>
<evidence type="ECO:0000256" key="1">
    <source>
        <dbReference type="SAM" id="SignalP"/>
    </source>
</evidence>
<feature type="signal peptide" evidence="1">
    <location>
        <begin position="1"/>
        <end position="20"/>
    </location>
</feature>
<dbReference type="EMBL" id="JAABOQ010000004">
    <property type="protein sequence ID" value="NER17740.1"/>
    <property type="molecule type" value="Genomic_DNA"/>
</dbReference>
<keyword evidence="1" id="KW-0732">Signal</keyword>
<dbReference type="AlphaFoldDB" id="A0A6M0CVD9"/>
<name>A0A6M0CVD9_9FLAO</name>
<organism evidence="2 3">
    <name type="scientific">Spongiivirga citrea</name>
    <dbReference type="NCBI Taxonomy" id="1481457"/>
    <lineage>
        <taxon>Bacteria</taxon>
        <taxon>Pseudomonadati</taxon>
        <taxon>Bacteroidota</taxon>
        <taxon>Flavobacteriia</taxon>
        <taxon>Flavobacteriales</taxon>
        <taxon>Flavobacteriaceae</taxon>
        <taxon>Spongiivirga</taxon>
    </lineage>
</organism>
<dbReference type="RefSeq" id="WP_164032414.1">
    <property type="nucleotide sequence ID" value="NZ_JAABOQ010000004.1"/>
</dbReference>
<evidence type="ECO:0000313" key="2">
    <source>
        <dbReference type="EMBL" id="NER17740.1"/>
    </source>
</evidence>
<proteinExistence type="predicted"/>
<sequence>MKLFKLLFASTILLFISCNSDDEGTPGEVNTAELVGTWNLTSLNVEGTTTTSVQGIPFTVDFTSTSKDEMYSCTFTENPNEVACSGSYTTTLTVRVAGQDASSEDVEVPNSSSTTTWEIMNDTDLIFGESVFDFDETSGVDIADNVVFQENSTTITLLTDTSLTFEVVSKGSFTAQEQNTEFDFKTTVSFEKAN</sequence>
<feature type="chain" id="PRO_5027074088" description="Lipocalin-like domain-containing protein" evidence="1">
    <location>
        <begin position="21"/>
        <end position="194"/>
    </location>
</feature>
<accession>A0A6M0CVD9</accession>
<evidence type="ECO:0008006" key="4">
    <source>
        <dbReference type="Google" id="ProtNLM"/>
    </source>
</evidence>
<dbReference type="Proteomes" id="UP000474296">
    <property type="component" value="Unassembled WGS sequence"/>
</dbReference>
<gene>
    <name evidence="2" type="ORF">GWK10_11000</name>
</gene>
<dbReference type="PROSITE" id="PS51257">
    <property type="entry name" value="PROKAR_LIPOPROTEIN"/>
    <property type="match status" value="1"/>
</dbReference>